<protein>
    <submittedName>
        <fullName evidence="2">Putative alpha-E superfamily protein</fullName>
    </submittedName>
</protein>
<evidence type="ECO:0000313" key="2">
    <source>
        <dbReference type="EMBL" id="NIK88079.1"/>
    </source>
</evidence>
<proteinExistence type="predicted"/>
<evidence type="ECO:0000313" key="3">
    <source>
        <dbReference type="Proteomes" id="UP000570514"/>
    </source>
</evidence>
<comment type="caution">
    <text evidence="2">The sequence shown here is derived from an EMBL/GenBank/DDBJ whole genome shotgun (WGS) entry which is preliminary data.</text>
</comment>
<name>A0A846MXV6_9PROT</name>
<keyword evidence="3" id="KW-1185">Reference proteome</keyword>
<sequence length="314" mass="35586">MLSRVADSLYWMSRYLERAEHTARLLAVKLETTVEQTGEEAEASWQRVVACLSAEEEAPRDSDAMVITQHLAFDRESPNSLLASLAFARENARQVREQLTVEVWENLNRLYLKLRGNDMLDTRYPATIFRETLQDLHALGGVTYSTLSHGEGWYFLELGRHLERAQLVCRLLDLHFGAAKMMVAAEPKYFDWLVLLKFCSAFEPYCKVYTAAIQPEKIADFLLFDPEFPHSVRFSIDRVCDALLRVAPGAPPNRRASVERLAGRLKALADFTQVEELMAQGTIAKFLADIAAQCEEIHDAVYAAYITYGAETVL</sequence>
<gene>
    <name evidence="2" type="ORF">FHS83_001397</name>
</gene>
<organism evidence="2 3">
    <name type="scientific">Rhizomicrobium palustre</name>
    <dbReference type="NCBI Taxonomy" id="189966"/>
    <lineage>
        <taxon>Bacteria</taxon>
        <taxon>Pseudomonadati</taxon>
        <taxon>Pseudomonadota</taxon>
        <taxon>Alphaproteobacteria</taxon>
        <taxon>Micropepsales</taxon>
        <taxon>Micropepsaceae</taxon>
        <taxon>Rhizomicrobium</taxon>
    </lineage>
</organism>
<dbReference type="InterPro" id="IPR007296">
    <property type="entry name" value="DUF403"/>
</dbReference>
<reference evidence="2 3" key="1">
    <citation type="submission" date="2020-03" db="EMBL/GenBank/DDBJ databases">
        <title>Genomic Encyclopedia of Type Strains, Phase IV (KMG-IV): sequencing the most valuable type-strain genomes for metagenomic binning, comparative biology and taxonomic classification.</title>
        <authorList>
            <person name="Goeker M."/>
        </authorList>
    </citation>
    <scope>NUCLEOTIDE SEQUENCE [LARGE SCALE GENOMIC DNA]</scope>
    <source>
        <strain evidence="2 3">DSM 19867</strain>
    </source>
</reference>
<dbReference type="InterPro" id="IPR051680">
    <property type="entry name" value="ATP-dep_Glu-Cys_Ligase-2"/>
</dbReference>
<dbReference type="Pfam" id="PF04168">
    <property type="entry name" value="Alpha-E"/>
    <property type="match status" value="1"/>
</dbReference>
<dbReference type="RefSeq" id="WP_167082216.1">
    <property type="nucleotide sequence ID" value="NZ_BAAADC010000001.1"/>
</dbReference>
<accession>A0A846MXV6</accession>
<dbReference type="PANTHER" id="PTHR34595:SF7">
    <property type="entry name" value="SLL1039 PROTEIN"/>
    <property type="match status" value="1"/>
</dbReference>
<dbReference type="PANTHER" id="PTHR34595">
    <property type="entry name" value="BLR5612 PROTEIN"/>
    <property type="match status" value="1"/>
</dbReference>
<evidence type="ECO:0000259" key="1">
    <source>
        <dbReference type="Pfam" id="PF04168"/>
    </source>
</evidence>
<dbReference type="AlphaFoldDB" id="A0A846MXV6"/>
<dbReference type="EMBL" id="JAASRM010000001">
    <property type="protein sequence ID" value="NIK88079.1"/>
    <property type="molecule type" value="Genomic_DNA"/>
</dbReference>
<dbReference type="Proteomes" id="UP000570514">
    <property type="component" value="Unassembled WGS sequence"/>
</dbReference>
<feature type="domain" description="DUF403" evidence="1">
    <location>
        <begin position="1"/>
        <end position="305"/>
    </location>
</feature>